<dbReference type="eggNOG" id="KOG1075">
    <property type="taxonomic scope" value="Eukaryota"/>
</dbReference>
<dbReference type="OrthoDB" id="6381824at2759"/>
<evidence type="ECO:0000256" key="1">
    <source>
        <dbReference type="SAM" id="MobiDB-lite"/>
    </source>
</evidence>
<name>E9HS52_DAPPU</name>
<feature type="region of interest" description="Disordered" evidence="1">
    <location>
        <begin position="32"/>
        <end position="54"/>
    </location>
</feature>
<dbReference type="HOGENOM" id="CLU_452895_0_0_1"/>
<gene>
    <name evidence="3" type="ORF">DAPPUDRAFT_117284</name>
</gene>
<protein>
    <recommendedName>
        <fullName evidence="2">Endonuclease/exonuclease/phosphatase domain-containing protein</fullName>
    </recommendedName>
</protein>
<feature type="region of interest" description="Disordered" evidence="1">
    <location>
        <begin position="571"/>
        <end position="603"/>
    </location>
</feature>
<dbReference type="EMBL" id="GL732745">
    <property type="protein sequence ID" value="EFX65419.1"/>
    <property type="molecule type" value="Genomic_DNA"/>
</dbReference>
<dbReference type="Gene3D" id="3.60.10.10">
    <property type="entry name" value="Endonuclease/exonuclease/phosphatase"/>
    <property type="match status" value="1"/>
</dbReference>
<proteinExistence type="predicted"/>
<reference evidence="3 4" key="1">
    <citation type="journal article" date="2011" name="Science">
        <title>The ecoresponsive genome of Daphnia pulex.</title>
        <authorList>
            <person name="Colbourne J.K."/>
            <person name="Pfrender M.E."/>
            <person name="Gilbert D."/>
            <person name="Thomas W.K."/>
            <person name="Tucker A."/>
            <person name="Oakley T.H."/>
            <person name="Tokishita S."/>
            <person name="Aerts A."/>
            <person name="Arnold G.J."/>
            <person name="Basu M.K."/>
            <person name="Bauer D.J."/>
            <person name="Caceres C.E."/>
            <person name="Carmel L."/>
            <person name="Casola C."/>
            <person name="Choi J.H."/>
            <person name="Detter J.C."/>
            <person name="Dong Q."/>
            <person name="Dusheyko S."/>
            <person name="Eads B.D."/>
            <person name="Frohlich T."/>
            <person name="Geiler-Samerotte K.A."/>
            <person name="Gerlach D."/>
            <person name="Hatcher P."/>
            <person name="Jogdeo S."/>
            <person name="Krijgsveld J."/>
            <person name="Kriventseva E.V."/>
            <person name="Kultz D."/>
            <person name="Laforsch C."/>
            <person name="Lindquist E."/>
            <person name="Lopez J."/>
            <person name="Manak J.R."/>
            <person name="Muller J."/>
            <person name="Pangilinan J."/>
            <person name="Patwardhan R.P."/>
            <person name="Pitluck S."/>
            <person name="Pritham E.J."/>
            <person name="Rechtsteiner A."/>
            <person name="Rho M."/>
            <person name="Rogozin I.B."/>
            <person name="Sakarya O."/>
            <person name="Salamov A."/>
            <person name="Schaack S."/>
            <person name="Shapiro H."/>
            <person name="Shiga Y."/>
            <person name="Skalitzky C."/>
            <person name="Smith Z."/>
            <person name="Souvorov A."/>
            <person name="Sung W."/>
            <person name="Tang Z."/>
            <person name="Tsuchiya D."/>
            <person name="Tu H."/>
            <person name="Vos H."/>
            <person name="Wang M."/>
            <person name="Wolf Y.I."/>
            <person name="Yamagata H."/>
            <person name="Yamada T."/>
            <person name="Ye Y."/>
            <person name="Shaw J.R."/>
            <person name="Andrews J."/>
            <person name="Crease T.J."/>
            <person name="Tang H."/>
            <person name="Lucas S.M."/>
            <person name="Robertson H.M."/>
            <person name="Bork P."/>
            <person name="Koonin E.V."/>
            <person name="Zdobnov E.M."/>
            <person name="Grigoriev I.V."/>
            <person name="Lynch M."/>
            <person name="Boore J.L."/>
        </authorList>
    </citation>
    <scope>NUCLEOTIDE SEQUENCE [LARGE SCALE GENOMIC DNA]</scope>
</reference>
<organism evidence="3 4">
    <name type="scientific">Daphnia pulex</name>
    <name type="common">Water flea</name>
    <dbReference type="NCBI Taxonomy" id="6669"/>
    <lineage>
        <taxon>Eukaryota</taxon>
        <taxon>Metazoa</taxon>
        <taxon>Ecdysozoa</taxon>
        <taxon>Arthropoda</taxon>
        <taxon>Crustacea</taxon>
        <taxon>Branchiopoda</taxon>
        <taxon>Diplostraca</taxon>
        <taxon>Cladocera</taxon>
        <taxon>Anomopoda</taxon>
        <taxon>Daphniidae</taxon>
        <taxon>Daphnia</taxon>
    </lineage>
</organism>
<dbReference type="InterPro" id="IPR005135">
    <property type="entry name" value="Endo/exonuclease/phosphatase"/>
</dbReference>
<feature type="domain" description="Endonuclease/exonuclease/phosphatase" evidence="2">
    <location>
        <begin position="294"/>
        <end position="409"/>
    </location>
</feature>
<dbReference type="SUPFAM" id="SSF56219">
    <property type="entry name" value="DNase I-like"/>
    <property type="match status" value="1"/>
</dbReference>
<dbReference type="PhylomeDB" id="E9HS52"/>
<evidence type="ECO:0000313" key="4">
    <source>
        <dbReference type="Proteomes" id="UP000000305"/>
    </source>
</evidence>
<dbReference type="InParanoid" id="E9HS52"/>
<dbReference type="Proteomes" id="UP000000305">
    <property type="component" value="Unassembled WGS sequence"/>
</dbReference>
<dbReference type="AlphaFoldDB" id="E9HS52"/>
<dbReference type="KEGG" id="dpx:DAPPUDRAFT_117284"/>
<dbReference type="GO" id="GO:0003824">
    <property type="term" value="F:catalytic activity"/>
    <property type="evidence" value="ECO:0007669"/>
    <property type="project" value="InterPro"/>
</dbReference>
<accession>E9HS52</accession>
<evidence type="ECO:0000313" key="3">
    <source>
        <dbReference type="EMBL" id="EFX65419.1"/>
    </source>
</evidence>
<evidence type="ECO:0000259" key="2">
    <source>
        <dbReference type="Pfam" id="PF14529"/>
    </source>
</evidence>
<dbReference type="PANTHER" id="PTHR33273:SF4">
    <property type="entry name" value="ENDONUCLEASE_EXONUCLEASE_PHOSPHATASE DOMAIN-CONTAINING PROTEIN"/>
    <property type="match status" value="1"/>
</dbReference>
<dbReference type="PANTHER" id="PTHR33273">
    <property type="entry name" value="DOMAIN-CONTAINING PROTEIN, PUTATIVE-RELATED"/>
    <property type="match status" value="1"/>
</dbReference>
<dbReference type="Pfam" id="PF14529">
    <property type="entry name" value="Exo_endo_phos_2"/>
    <property type="match status" value="1"/>
</dbReference>
<keyword evidence="4" id="KW-1185">Reference proteome</keyword>
<sequence>MAEIPTTTNEIICETSKAEQVRETGKNYAKGITDDAQDISEPKNEPKSLKAAVRSSGRCRPFIDSVNLDDHDDGGHGQPMSVDNLNHLLKAWEVFDKHFEVFQRKEMAENLANSDSLSTLIDHTVEGIEEGNAKRRLNHNHDPRPHHTRLVDTLNSPLESGAPVIVNLVSEPQSFDRLSLLEKKQFINGLINTIGQIIQWNARSLYKSKLQEFKYNLLLTNPHIVLLSETHCKDHYTAQFSAYQTFALNRPTQGGGVAILVKKNIQTSPLPLPQSSDIEAIGVTIKTRNNTHLDIISLYCPNGNSCRRGNIEAILNAPRNTTIIGGDLNAHSGMWEDGKPENNNGKIISNYLLNQSNLILATPKNLGTRPSHNNTQNSTIDLTFTSPALGPTTTIHLGPYWSSDHLPIIININTDLPPTQLINPNWRFNEEKWEEWNEEISKTLITNKLSNATSPESAYSILYSSIIEASQIHFTPNRNALAREKPKPWWTPQCKKATSMVRRAYNKWRSSLLQSDKTELNRLEAIKKKTIIKAKNDAWEKFIGPTGKHHHLLELRQIHAQRKENQTILAHPCGPNEQATHRQPRQSECYARPTLPKQQPPRR</sequence>
<dbReference type="InterPro" id="IPR036691">
    <property type="entry name" value="Endo/exonu/phosph_ase_sf"/>
</dbReference>